<evidence type="ECO:0000256" key="2">
    <source>
        <dbReference type="ARBA" id="ARBA00007806"/>
    </source>
</evidence>
<comment type="similarity">
    <text evidence="2">Belongs to the glycosyl hydrolase 31 family.</text>
</comment>
<dbReference type="Pfam" id="PF01055">
    <property type="entry name" value="Glyco_hydro_31_2nd"/>
    <property type="match status" value="1"/>
</dbReference>
<feature type="domain" description="Glycosyl hydrolase family 31 C-terminal" evidence="5">
    <location>
        <begin position="814"/>
        <end position="928"/>
    </location>
</feature>
<reference evidence="6 7" key="1">
    <citation type="submission" date="2015-06" db="EMBL/GenBank/DDBJ databases">
        <title>Survival trade-offs in plant roots during colonization by closely related pathogenic and mutualistic fungi.</title>
        <authorList>
            <person name="Hacquard S."/>
            <person name="Kracher B."/>
            <person name="Hiruma K."/>
            <person name="Weinman A."/>
            <person name="Muench P."/>
            <person name="Garrido Oter R."/>
            <person name="Ver Loren van Themaat E."/>
            <person name="Dallerey J.-F."/>
            <person name="Damm U."/>
            <person name="Henrissat B."/>
            <person name="Lespinet O."/>
            <person name="Thon M."/>
            <person name="Kemen E."/>
            <person name="McHardy A.C."/>
            <person name="Schulze-Lefert P."/>
            <person name="O'Connell R.J."/>
        </authorList>
    </citation>
    <scope>NUCLEOTIDE SEQUENCE [LARGE SCALE GENOMIC DNA]</scope>
    <source>
        <strain evidence="6 7">MAFF 238704</strain>
    </source>
</reference>
<evidence type="ECO:0000313" key="7">
    <source>
        <dbReference type="Proteomes" id="UP000076584"/>
    </source>
</evidence>
<dbReference type="AlphaFoldDB" id="A0A166ZZQ0"/>
<dbReference type="InterPro" id="IPR013780">
    <property type="entry name" value="Glyco_hydro_b"/>
</dbReference>
<evidence type="ECO:0000259" key="4">
    <source>
        <dbReference type="Pfam" id="PF01055"/>
    </source>
</evidence>
<dbReference type="CDD" id="cd14752">
    <property type="entry name" value="GH31_N"/>
    <property type="match status" value="1"/>
</dbReference>
<dbReference type="InterPro" id="IPR011013">
    <property type="entry name" value="Gal_mutarotase_sf_dom"/>
</dbReference>
<dbReference type="STRING" id="1573173.A0A166ZZQ0"/>
<evidence type="ECO:0000256" key="3">
    <source>
        <dbReference type="ARBA" id="ARBA00012741"/>
    </source>
</evidence>
<dbReference type="GO" id="GO:0004558">
    <property type="term" value="F:alpha-1,4-glucosidase activity"/>
    <property type="evidence" value="ECO:0007669"/>
    <property type="project" value="UniProtKB-EC"/>
</dbReference>
<name>A0A166ZZQ0_COLIC</name>
<keyword evidence="7" id="KW-1185">Reference proteome</keyword>
<accession>A0A166ZZQ0</accession>
<dbReference type="PANTHER" id="PTHR22762">
    <property type="entry name" value="ALPHA-GLUCOSIDASE"/>
    <property type="match status" value="1"/>
</dbReference>
<organism evidence="6 7">
    <name type="scientific">Colletotrichum incanum</name>
    <name type="common">Soybean anthracnose fungus</name>
    <dbReference type="NCBI Taxonomy" id="1573173"/>
    <lineage>
        <taxon>Eukaryota</taxon>
        <taxon>Fungi</taxon>
        <taxon>Dikarya</taxon>
        <taxon>Ascomycota</taxon>
        <taxon>Pezizomycotina</taxon>
        <taxon>Sordariomycetes</taxon>
        <taxon>Hypocreomycetidae</taxon>
        <taxon>Glomerellales</taxon>
        <taxon>Glomerellaceae</taxon>
        <taxon>Colletotrichum</taxon>
        <taxon>Colletotrichum spaethianum species complex</taxon>
    </lineage>
</organism>
<dbReference type="Pfam" id="PF21365">
    <property type="entry name" value="Glyco_hydro_31_3rd"/>
    <property type="match status" value="1"/>
</dbReference>
<proteinExistence type="inferred from homology"/>
<dbReference type="EMBL" id="LFIW01002072">
    <property type="protein sequence ID" value="KZL79545.1"/>
    <property type="molecule type" value="Genomic_DNA"/>
</dbReference>
<dbReference type="Gene3D" id="2.60.40.1180">
    <property type="entry name" value="Golgi alpha-mannosidase II"/>
    <property type="match status" value="2"/>
</dbReference>
<comment type="catalytic activity">
    <reaction evidence="1">
        <text>Hydrolysis of terminal, non-reducing (1-&gt;4)-linked alpha-D-glucose residues with release of alpha-D-glucose.</text>
        <dbReference type="EC" id="3.2.1.20"/>
    </reaction>
</comment>
<dbReference type="Gene3D" id="3.20.20.80">
    <property type="entry name" value="Glycosidases"/>
    <property type="match status" value="1"/>
</dbReference>
<dbReference type="InterPro" id="IPR000322">
    <property type="entry name" value="Glyco_hydro_31_TIM"/>
</dbReference>
<protein>
    <recommendedName>
        <fullName evidence="3">alpha-glucosidase</fullName>
        <ecNumber evidence="3">3.2.1.20</ecNumber>
    </recommendedName>
</protein>
<dbReference type="Proteomes" id="UP000076584">
    <property type="component" value="Unassembled WGS sequence"/>
</dbReference>
<evidence type="ECO:0000313" key="6">
    <source>
        <dbReference type="EMBL" id="KZL79545.1"/>
    </source>
</evidence>
<dbReference type="InterPro" id="IPR048395">
    <property type="entry name" value="Glyco_hydro_31_C"/>
</dbReference>
<dbReference type="GO" id="GO:0005975">
    <property type="term" value="P:carbohydrate metabolic process"/>
    <property type="evidence" value="ECO:0007669"/>
    <property type="project" value="InterPro"/>
</dbReference>
<dbReference type="Gene3D" id="2.60.40.1760">
    <property type="entry name" value="glycosyl hydrolase (family 31)"/>
    <property type="match status" value="1"/>
</dbReference>
<gene>
    <name evidence="6" type="ORF">CI238_07251</name>
</gene>
<feature type="domain" description="Glycoside hydrolase family 31 TIM barrel" evidence="4">
    <location>
        <begin position="357"/>
        <end position="804"/>
    </location>
</feature>
<evidence type="ECO:0000259" key="5">
    <source>
        <dbReference type="Pfam" id="PF21365"/>
    </source>
</evidence>
<dbReference type="GO" id="GO:0030246">
    <property type="term" value="F:carbohydrate binding"/>
    <property type="evidence" value="ECO:0007669"/>
    <property type="project" value="InterPro"/>
</dbReference>
<evidence type="ECO:0000256" key="1">
    <source>
        <dbReference type="ARBA" id="ARBA00001657"/>
    </source>
</evidence>
<keyword evidence="6" id="KW-0378">Hydrolase</keyword>
<comment type="caution">
    <text evidence="6">The sequence shown here is derived from an EMBL/GenBank/DDBJ whole genome shotgun (WGS) entry which is preliminary data.</text>
</comment>
<dbReference type="PANTHER" id="PTHR22762:SF120">
    <property type="entry name" value="HETEROGLYCAN GLUCOSIDASE 1"/>
    <property type="match status" value="1"/>
</dbReference>
<dbReference type="EC" id="3.2.1.20" evidence="3"/>
<dbReference type="SUPFAM" id="SSF51445">
    <property type="entry name" value="(Trans)glycosidases"/>
    <property type="match status" value="1"/>
</dbReference>
<dbReference type="SUPFAM" id="SSF74650">
    <property type="entry name" value="Galactose mutarotase-like"/>
    <property type="match status" value="1"/>
</dbReference>
<sequence length="1127" mass="129821">MADNFTATKLRDHFIFKKADDFFHDEIDGQGSGIKQPKSVSYSDADQKLADGKLNPACSHGRVFRFNDGSFLLVQFLRPRVWRIRFDPHNTEPSHFSDYNTQVHPATRTLIRDTTTDLIDTLDKSEDLKWQVDLIEDEQYYILQSVVQRTPSGPPEKELQLWISRNPFQIIAVRVLKSLAPAEARPIPQTFEKDVVDALDLPHSEGVRPAVIWKTKQRGLLYGTHSAVLCLEKSITADYMGFGEQGGKNLFKKKTYMNYFNFDNMRYQNVYGVGPLDDREPLYHSEPYWIEVDAQPGYQTQIGTFIDNYSQICVDIGMKDPTQLRVATRFNSFQGIFVAGDNIQEVIQLYTSIVGKPKLKPRYVLGYHQGCYGYDTQDMVLDAVQRYRSCGFPLDGMHIDVDMQDDYRTFTIDRRQGHFPNPEWMFSELRRLGVKCSTNITPYINSIPSESYTTLNEGLQNEYFLKEERELDHSAPGAREQRYLQYNTSNVSFTNPNTDKPDYWDGDNYDFADNFNKGGPFHGGVYYGWKNGHPGHYPNLNNKAVRYWWGKQYKALFEAGLDFVWQDMTSPCIAEQYGDMKSLPFRLLLDSDGWCGDPKAAEKKRAIEIWSLYSYNLHKATYHGLNHLHQKNKQEKNSKLEWRENRRNFIIGRGSFAGSHRYAGLWTGDNSSTWEFLRISVAQVLALGLSGVTISGADVGGFEFIDAEKNYPNPELIIRWYGAYSLLPWFRNHYTRYRELIDGPNKGKMRKDGKWFQEPYAYQLHYDQHKDQFQGREGEIYRAVLPTCRYLIRLRYSLMQLLYDAMFENMINGLPIARAMPITDALDRSLFSNDNRRFTSSQYIVRNDLLVAPCLVGDDKRKKKSRKVYLPYPDSWYPLNLRPDDPLGVPLGPAASGGQRIEYDCRISDDERQIPFSTPMYVREGAIIPKIQVRDYVADPSTTPQNANPITIHVYPGKENTYDMYLDDGISRDSAPKKSHLEAAVISAPTNPQPEDCKQAAYGEAHNFEGLADAKANDKYTKVQIKQTTTKRLSDKEDGGTYTRRLTAKAPWNEFSTEASKYIGTDYKFVFWHRRETNLDSIKVSVERTNLNYEINHGVKATVVNVPISDVHTENGIEIVLEFYGDF</sequence>
<dbReference type="InterPro" id="IPR017853">
    <property type="entry name" value="GH"/>
</dbReference>